<proteinExistence type="predicted"/>
<dbReference type="KEGG" id="afm:AFUA_5G00180"/>
<evidence type="ECO:0000313" key="4">
    <source>
        <dbReference type="Proteomes" id="UP000002530"/>
    </source>
</evidence>
<keyword evidence="4" id="KW-1185">Reference proteome</keyword>
<dbReference type="GeneID" id="3505578"/>
<dbReference type="PANTHER" id="PTHR13018">
    <property type="entry name" value="PROBABLE MEMBRANE PROTEIN DUF221-RELATED"/>
    <property type="match status" value="1"/>
</dbReference>
<dbReference type="OrthoDB" id="4494408at2759"/>
<protein>
    <submittedName>
        <fullName evidence="3">DUF221 membrane protein, putative</fullName>
    </submittedName>
</protein>
<dbReference type="EMBL" id="AAHF01000011">
    <property type="protein sequence ID" value="EAL86284.1"/>
    <property type="molecule type" value="Genomic_DNA"/>
</dbReference>
<dbReference type="HOGENOM" id="CLU_688830_0_0_1"/>
<evidence type="ECO:0000256" key="1">
    <source>
        <dbReference type="SAM" id="Phobius"/>
    </source>
</evidence>
<dbReference type="Proteomes" id="UP000002530">
    <property type="component" value="Unassembled WGS sequence"/>
</dbReference>
<accession>Q4WDP3</accession>
<evidence type="ECO:0000259" key="2">
    <source>
        <dbReference type="Pfam" id="PF02714"/>
    </source>
</evidence>
<comment type="caution">
    <text evidence="3">The sequence shown here is derived from an EMBL/GenBank/DDBJ whole genome shotgun (WGS) entry which is preliminary data.</text>
</comment>
<keyword evidence="1" id="KW-0472">Membrane</keyword>
<feature type="transmembrane region" description="Helical" evidence="1">
    <location>
        <begin position="276"/>
        <end position="296"/>
    </location>
</feature>
<gene>
    <name evidence="3" type="ORF">AFUA_5G00180</name>
</gene>
<feature type="transmembrane region" description="Helical" evidence="1">
    <location>
        <begin position="208"/>
        <end position="226"/>
    </location>
</feature>
<dbReference type="GO" id="GO:0005886">
    <property type="term" value="C:plasma membrane"/>
    <property type="evidence" value="ECO:0000318"/>
    <property type="project" value="GO_Central"/>
</dbReference>
<dbReference type="RefSeq" id="XP_748322.1">
    <property type="nucleotide sequence ID" value="XM_743229.1"/>
</dbReference>
<reference evidence="3 4" key="1">
    <citation type="journal article" date="2005" name="Nature">
        <title>Genomic sequence of the pathogenic and allergenic filamentous fungus Aspergillus fumigatus.</title>
        <authorList>
            <person name="Nierman W.C."/>
            <person name="Pain A."/>
            <person name="Anderson M.J."/>
            <person name="Wortman J.R."/>
            <person name="Kim H.S."/>
            <person name="Arroyo J."/>
            <person name="Berriman M."/>
            <person name="Abe K."/>
            <person name="Archer D.B."/>
            <person name="Bermejo C."/>
            <person name="Bennett J."/>
            <person name="Bowyer P."/>
            <person name="Chen D."/>
            <person name="Collins M."/>
            <person name="Coulsen R."/>
            <person name="Davies R."/>
            <person name="Dyer P.S."/>
            <person name="Farman M."/>
            <person name="Fedorova N."/>
            <person name="Fedorova N."/>
            <person name="Feldblyum T.V."/>
            <person name="Fischer R."/>
            <person name="Fosker N."/>
            <person name="Fraser A."/>
            <person name="Garcia J.L."/>
            <person name="Garcia M.J."/>
            <person name="Goble A."/>
            <person name="Goldman G.H."/>
            <person name="Gomi K."/>
            <person name="Griffith-Jones S."/>
            <person name="Gwilliam R."/>
            <person name="Haas B."/>
            <person name="Haas H."/>
            <person name="Harris D."/>
            <person name="Horiuchi H."/>
            <person name="Huang J."/>
            <person name="Humphray S."/>
            <person name="Jimenez J."/>
            <person name="Keller N."/>
            <person name="Khouri H."/>
            <person name="Kitamoto K."/>
            <person name="Kobayashi T."/>
            <person name="Konzack S."/>
            <person name="Kulkarni R."/>
            <person name="Kumagai T."/>
            <person name="Lafon A."/>
            <person name="Latge J.P."/>
            <person name="Li W."/>
            <person name="Lord A."/>
            <person name="Lu C."/>
            <person name="Majoros W.H."/>
            <person name="May G.S."/>
            <person name="Miller B.L."/>
            <person name="Mohamoud Y."/>
            <person name="Molina M."/>
            <person name="Monod M."/>
            <person name="Mouyna I."/>
            <person name="Mulligan S."/>
            <person name="Murphy L."/>
            <person name="O'Neil S."/>
            <person name="Paulsen I."/>
            <person name="Penalva M.A."/>
            <person name="Pertea M."/>
            <person name="Price C."/>
            <person name="Pritchard B.L."/>
            <person name="Quail M.A."/>
            <person name="Rabbinowitsch E."/>
            <person name="Rawlins N."/>
            <person name="Rajandream M.A."/>
            <person name="Reichard U."/>
            <person name="Renauld H."/>
            <person name="Robson G.D."/>
            <person name="Rodriguez de Cordoba S."/>
            <person name="Rodriguez-Pena J.M."/>
            <person name="Ronning C.M."/>
            <person name="Rutter S."/>
            <person name="Salzberg S.L."/>
            <person name="Sanchez M."/>
            <person name="Sanchez-Ferrero J.C."/>
            <person name="Saunders D."/>
            <person name="Seeger K."/>
            <person name="Squares R."/>
            <person name="Squares S."/>
            <person name="Takeuchi M."/>
            <person name="Tekaia F."/>
            <person name="Turner G."/>
            <person name="Vazquez de Aldana C.R."/>
            <person name="Weidman J."/>
            <person name="White O."/>
            <person name="Woodward J."/>
            <person name="Yu J.H."/>
            <person name="Fraser C."/>
            <person name="Galagan J.E."/>
            <person name="Asai K."/>
            <person name="Machida M."/>
            <person name="Hall N."/>
            <person name="Barrell B."/>
            <person name="Denning D.W."/>
        </authorList>
    </citation>
    <scope>NUCLEOTIDE SEQUENCE [LARGE SCALE GENOMIC DNA]</scope>
    <source>
        <strain evidence="3 4">Af293</strain>
    </source>
</reference>
<feature type="transmembrane region" description="Helical" evidence="1">
    <location>
        <begin position="340"/>
        <end position="360"/>
    </location>
</feature>
<evidence type="ECO:0000313" key="3">
    <source>
        <dbReference type="EMBL" id="EAL86284.1"/>
    </source>
</evidence>
<keyword evidence="1" id="KW-0812">Transmembrane</keyword>
<organism evidence="3 4">
    <name type="scientific">Aspergillus fumigatus (strain ATCC MYA-4609 / CBS 101355 / FGSC A1100 / Af293)</name>
    <name type="common">Neosartorya fumigata</name>
    <dbReference type="NCBI Taxonomy" id="330879"/>
    <lineage>
        <taxon>Eukaryota</taxon>
        <taxon>Fungi</taxon>
        <taxon>Dikarya</taxon>
        <taxon>Ascomycota</taxon>
        <taxon>Pezizomycotina</taxon>
        <taxon>Eurotiomycetes</taxon>
        <taxon>Eurotiomycetidae</taxon>
        <taxon>Eurotiales</taxon>
        <taxon>Aspergillaceae</taxon>
        <taxon>Aspergillus</taxon>
        <taxon>Aspergillus subgen. Fumigati</taxon>
    </lineage>
</organism>
<feature type="domain" description="CSC1/OSCA1-like 7TM region" evidence="2">
    <location>
        <begin position="221"/>
        <end position="358"/>
    </location>
</feature>
<dbReference type="VEuPathDB" id="FungiDB:Afu5g00180"/>
<dbReference type="PANTHER" id="PTHR13018:SF20">
    <property type="entry name" value="SPORULATION-SPECIFIC PROTEIN 75"/>
    <property type="match status" value="1"/>
</dbReference>
<feature type="transmembrane region" description="Helical" evidence="1">
    <location>
        <begin position="302"/>
        <end position="319"/>
    </location>
</feature>
<feature type="transmembrane region" description="Helical" evidence="1">
    <location>
        <begin position="115"/>
        <end position="138"/>
    </location>
</feature>
<feature type="transmembrane region" description="Helical" evidence="1">
    <location>
        <begin position="177"/>
        <end position="196"/>
    </location>
</feature>
<name>Q4WDP3_ASPFU</name>
<keyword evidence="1" id="KW-1133">Transmembrane helix</keyword>
<dbReference type="InterPro" id="IPR003864">
    <property type="entry name" value="CSC1/OSCA1-like_7TM"/>
</dbReference>
<dbReference type="AlphaFoldDB" id="Q4WDP3"/>
<feature type="transmembrane region" description="Helical" evidence="1">
    <location>
        <begin position="366"/>
        <end position="384"/>
    </location>
</feature>
<feature type="transmembrane region" description="Helical" evidence="1">
    <location>
        <begin position="238"/>
        <end position="256"/>
    </location>
</feature>
<dbReference type="InParanoid" id="Q4WDP3"/>
<dbReference type="Pfam" id="PF02714">
    <property type="entry name" value="RSN1_7TM"/>
    <property type="match status" value="1"/>
</dbReference>
<dbReference type="InterPro" id="IPR045122">
    <property type="entry name" value="Csc1-like"/>
</dbReference>
<sequence length="400" mass="45615">MHAARKTELELLLKKRDDLARNTAIQRRRLPISHLKSWIQVIVSSAHLRWQVIRVRAEARKLRSVAIIRFSSLFTAHLVLQATTSSEPFKMKAHILSDKAYDGRRHIFKSRLERSIHSISITVILNVLEIVWAVPIAMTGLLSQLSYLDTISIDLADLSEWQVSAIQGLAPQAALSLLMYCFPYIICALSNFFVHFEGSSVETLIQRHYFTFLYVQLFLVSIPLILARNLPKSCNYFFSYLILQAVVQTSTILFQLPDGLWRGLRRGQAEHSMKRVRWSLVYPVFANLICICIIFSLLSPLILPIGLLTFKVFLILYSYQATYVLESDKETSGLLYWEAVNYLFVGIYTMDLCLIGLFALQNAVGPTIMAATFLLGVAMVHKHLRSNFSPLIHYISCKSP</sequence>
<dbReference type="GO" id="GO:0005227">
    <property type="term" value="F:calcium-activated cation channel activity"/>
    <property type="evidence" value="ECO:0000318"/>
    <property type="project" value="GO_Central"/>
</dbReference>